<dbReference type="PANTHER" id="PTHR48475:SF1">
    <property type="entry name" value="RNASE H TYPE-1 DOMAIN-CONTAINING PROTEIN"/>
    <property type="match status" value="1"/>
</dbReference>
<reference evidence="3 4" key="1">
    <citation type="journal article" date="2018" name="PLoS Genet.">
        <title>Population sequencing reveals clonal diversity and ancestral inbreeding in the grapevine cultivar Chardonnay.</title>
        <authorList>
            <person name="Roach M.J."/>
            <person name="Johnson D.L."/>
            <person name="Bohlmann J."/>
            <person name="van Vuuren H.J."/>
            <person name="Jones S.J."/>
            <person name="Pretorius I.S."/>
            <person name="Schmidt S.A."/>
            <person name="Borneman A.R."/>
        </authorList>
    </citation>
    <scope>NUCLEOTIDE SEQUENCE [LARGE SCALE GENOMIC DNA]</scope>
    <source>
        <strain evidence="4">cv. Chardonnay</strain>
        <tissue evidence="3">Leaf</tissue>
    </source>
</reference>
<dbReference type="GO" id="GO:0015074">
    <property type="term" value="P:DNA integration"/>
    <property type="evidence" value="ECO:0007669"/>
    <property type="project" value="InterPro"/>
</dbReference>
<name>A0A438CK44_VITVI</name>
<dbReference type="PANTHER" id="PTHR48475">
    <property type="entry name" value="RIBONUCLEASE H"/>
    <property type="match status" value="1"/>
</dbReference>
<evidence type="ECO:0000256" key="1">
    <source>
        <dbReference type="SAM" id="MobiDB-lite"/>
    </source>
</evidence>
<dbReference type="SUPFAM" id="SSF56672">
    <property type="entry name" value="DNA/RNA polymerases"/>
    <property type="match status" value="1"/>
</dbReference>
<proteinExistence type="predicted"/>
<dbReference type="InterPro" id="IPR043502">
    <property type="entry name" value="DNA/RNA_pol_sf"/>
</dbReference>
<dbReference type="Gene3D" id="3.30.420.10">
    <property type="entry name" value="Ribonuclease H-like superfamily/Ribonuclease H"/>
    <property type="match status" value="1"/>
</dbReference>
<feature type="region of interest" description="Disordered" evidence="1">
    <location>
        <begin position="1161"/>
        <end position="1183"/>
    </location>
</feature>
<dbReference type="Proteomes" id="UP000288805">
    <property type="component" value="Unassembled WGS sequence"/>
</dbReference>
<organism evidence="3 4">
    <name type="scientific">Vitis vinifera</name>
    <name type="common">Grape</name>
    <dbReference type="NCBI Taxonomy" id="29760"/>
    <lineage>
        <taxon>Eukaryota</taxon>
        <taxon>Viridiplantae</taxon>
        <taxon>Streptophyta</taxon>
        <taxon>Embryophyta</taxon>
        <taxon>Tracheophyta</taxon>
        <taxon>Spermatophyta</taxon>
        <taxon>Magnoliopsida</taxon>
        <taxon>eudicotyledons</taxon>
        <taxon>Gunneridae</taxon>
        <taxon>Pentapetalae</taxon>
        <taxon>rosids</taxon>
        <taxon>Vitales</taxon>
        <taxon>Vitaceae</taxon>
        <taxon>Viteae</taxon>
        <taxon>Vitis</taxon>
    </lineage>
</organism>
<evidence type="ECO:0000259" key="2">
    <source>
        <dbReference type="PROSITE" id="PS50994"/>
    </source>
</evidence>
<evidence type="ECO:0000313" key="3">
    <source>
        <dbReference type="EMBL" id="RVW23587.1"/>
    </source>
</evidence>
<dbReference type="Gene3D" id="3.10.10.10">
    <property type="entry name" value="HIV Type 1 Reverse Transcriptase, subunit A, domain 1"/>
    <property type="match status" value="1"/>
</dbReference>
<dbReference type="EMBL" id="QGNW01002192">
    <property type="protein sequence ID" value="RVW23587.1"/>
    <property type="molecule type" value="Genomic_DNA"/>
</dbReference>
<dbReference type="InterPro" id="IPR001584">
    <property type="entry name" value="Integrase_cat-core"/>
</dbReference>
<accession>A0A438CK44</accession>
<dbReference type="PROSITE" id="PS50994">
    <property type="entry name" value="INTEGRASE"/>
    <property type="match status" value="1"/>
</dbReference>
<dbReference type="InterPro" id="IPR036397">
    <property type="entry name" value="RNaseH_sf"/>
</dbReference>
<comment type="caution">
    <text evidence="3">The sequence shown here is derived from an EMBL/GenBank/DDBJ whole genome shotgun (WGS) entry which is preliminary data.</text>
</comment>
<protein>
    <recommendedName>
        <fullName evidence="2">Integrase catalytic domain-containing protein</fullName>
    </recommendedName>
</protein>
<sequence>MFISAEFVLEISHADDDIFLTGFTFDEVQTLEMEISTETLSGAASARASEFMAFPDRDVPFGLGFIPIEADYHHMARLRRERGIGAACIIRWDHWRTQHHLGGRASASRPVVTRHSGRAVPHDEYIDEMLAMSLSPIEEIALPGLVSPFDLFGVHVGIIEGASDFVDPPLSFDILSGFVSRSDIVSDVSSMDLSILKGFTCCKDTEIVDLGTADQPRELKIGSDLFVDERDNLIQLLRAYLDVFAWSYEDMSGLDPSIVQHRLPFLPHARPVKQKLRRLHPRWSLQVKEEIQKLLSVGFLSMVEYPSGWPMSSMFPKRKASQILMALEDMENVLHYRVGYLLLQIMPFGLKSAGALIRGPATTLFHDMMHRDFKVYVDDMIVKSRGRSDHLAALESERGIEVDPDKIRAILDMLCTEDRERVSARVERIREYLLSPPVLAPPTRAALYSYTYPSQTLALGCMLAQLHDSARIEPFIIWNPLRYLFDRPALVRLPHEMVDEDVAAVTSLSGWRIDSTHANHSGYGIGVLLISPHGDHIPRSIQGKWKTRDAEAQGLISCIFRATGCEIGRFEITHLPRAQNQFADALATLASMIDVPIDATVRPLLIESRSAPAYCCLIDISFRDVPSVRYTWRSHSCAALGVACIDFTMVVFSVGVEAASYARLTSVGVASFIRSHIICRYGVPHELISDRGVHFRAEVDTLVQRYGIRHHKSSAYRPQTNGAVEAANKNIKRILRKMVETFRIDRRSSLSHYEIIKSGTRAADSKDRLASGSIDQLNLLDEKRLRAADHVCHIRGRWSALSKSGQAQTTACRELSPEGAAWLMDLDGNQFSELTNVDQLKRGAFFSLSVPITTSLHFISSHCSCYSSHHHILSTVRFTSSSFIPRGDHPQFITWRDRFSCVRITGPFMDPHGLARSSSFKGCSLRCGRDRYLTEPLETHPARSALLDTWMPSCFSIRETCLTLDAMLGHISVRMRFTDHEGVACLSLFARFFTTIDQTSMAFLLYHHRRAIIFSVWCLESVSSFRVTAPGIHIHWHCASYLHGFASFLDFFSLRYPVLIAYSSRSPHRAVSFRRILVRTPGWFDRYSSLTSIFESLWRHLRGSLNPYVLVGVSFVLRNQPRFFEAAEGVRQKKVATEKVAIEGVVQEKVAAAEIVGKANPNRKERKKGTKKKDGGSEEFWPETPSWRRSFQVVIPISSLKLAGIKHPPPHLSSSHSFSIPLPHLHGVSRVHAIFHSFAYPLKPLIQAPISIQPIHILHATHNHVLPNLGVSLPEFLSTAIPLGVSLPEFLSAAIPFGCLAPKIPLRRHSSGCFTSGIPLHRHSIRVSHTRNSSPPPFHPDASHPESYPPTFHLLRMSHIRNSIQLMFHLLHP</sequence>
<feature type="domain" description="Integrase catalytic" evidence="2">
    <location>
        <begin position="608"/>
        <end position="738"/>
    </location>
</feature>
<dbReference type="SUPFAM" id="SSF53098">
    <property type="entry name" value="Ribonuclease H-like"/>
    <property type="match status" value="1"/>
</dbReference>
<dbReference type="InterPro" id="IPR012337">
    <property type="entry name" value="RNaseH-like_sf"/>
</dbReference>
<gene>
    <name evidence="3" type="ORF">CK203_091487</name>
</gene>
<evidence type="ECO:0000313" key="4">
    <source>
        <dbReference type="Proteomes" id="UP000288805"/>
    </source>
</evidence>
<dbReference type="GO" id="GO:0003676">
    <property type="term" value="F:nucleic acid binding"/>
    <property type="evidence" value="ECO:0007669"/>
    <property type="project" value="InterPro"/>
</dbReference>